<keyword evidence="5" id="KW-0472">Membrane</keyword>
<reference evidence="8 9" key="2">
    <citation type="journal article" date="2009" name="PLoS ONE">
        <title>An integrated genetic and cytogenetic map of the cucumber genome.</title>
        <authorList>
            <person name="Ren Y."/>
            <person name="Zhang Z."/>
            <person name="Liu J."/>
            <person name="Staub J.E."/>
            <person name="Han Y."/>
            <person name="Cheng Z."/>
            <person name="Li X."/>
            <person name="Lu J."/>
            <person name="Miao H."/>
            <person name="Kang H."/>
            <person name="Xie B."/>
            <person name="Gu X."/>
            <person name="Wang X."/>
            <person name="Du Y."/>
            <person name="Jin W."/>
            <person name="Huang S."/>
        </authorList>
    </citation>
    <scope>NUCLEOTIDE SEQUENCE [LARGE SCALE GENOMIC DNA]</scope>
    <source>
        <strain evidence="9">cv. 9930</strain>
    </source>
</reference>
<dbReference type="Gene3D" id="2.90.10.30">
    <property type="match status" value="1"/>
</dbReference>
<evidence type="ECO:0008006" key="10">
    <source>
        <dbReference type="Google" id="ProtNLM"/>
    </source>
</evidence>
<comment type="function">
    <text evidence="1">Involved in sporophytic self-incompatibility system (the inability of flowering plants to achieve self-fertilization).</text>
</comment>
<protein>
    <recommendedName>
        <fullName evidence="10">Apple domain-containing protein</fullName>
    </recommendedName>
</protein>
<dbReference type="Pfam" id="PF00954">
    <property type="entry name" value="S_locus_glycop"/>
    <property type="match status" value="1"/>
</dbReference>
<feature type="domain" description="Bulb-type lectin" evidence="6">
    <location>
        <begin position="43"/>
        <end position="167"/>
    </location>
</feature>
<dbReference type="STRING" id="3659.A0A0A0LBA0"/>
<keyword evidence="5" id="KW-1133">Transmembrane helix</keyword>
<accession>A0A0A0LBA0</accession>
<dbReference type="PROSITE" id="PS50948">
    <property type="entry name" value="PAN"/>
    <property type="match status" value="1"/>
</dbReference>
<dbReference type="eggNOG" id="KOG1723">
    <property type="taxonomic scope" value="Eukaryota"/>
</dbReference>
<keyword evidence="4" id="KW-0325">Glycoprotein</keyword>
<keyword evidence="5" id="KW-0812">Transmembrane</keyword>
<dbReference type="PIRSF" id="PIRSF002686">
    <property type="entry name" value="SLG"/>
    <property type="match status" value="1"/>
</dbReference>
<dbReference type="OMA" id="PYKDLGS"/>
<name>A0A0A0LBA0_CUCSA</name>
<evidence type="ECO:0000259" key="6">
    <source>
        <dbReference type="PROSITE" id="PS50927"/>
    </source>
</evidence>
<keyword evidence="2" id="KW-0732">Signal</keyword>
<evidence type="ECO:0000256" key="3">
    <source>
        <dbReference type="ARBA" id="ARBA00023157"/>
    </source>
</evidence>
<reference evidence="8 9" key="3">
    <citation type="journal article" date="2010" name="BMC Genomics">
        <title>Transcriptome sequencing and comparative analysis of cucumber flowers with different sex types.</title>
        <authorList>
            <person name="Guo S."/>
            <person name="Zheng Y."/>
            <person name="Joung J.G."/>
            <person name="Liu S."/>
            <person name="Zhang Z."/>
            <person name="Crasta O.R."/>
            <person name="Sobral B.W."/>
            <person name="Xu Y."/>
            <person name="Huang S."/>
            <person name="Fei Z."/>
        </authorList>
    </citation>
    <scope>NUCLEOTIDE SEQUENCE [LARGE SCALE GENOMIC DNA]</scope>
    <source>
        <strain evidence="9">cv. 9930</strain>
    </source>
</reference>
<dbReference type="InterPro" id="IPR000858">
    <property type="entry name" value="S_locus_glycoprot_dom"/>
</dbReference>
<dbReference type="InterPro" id="IPR035446">
    <property type="entry name" value="SLSG/EP1"/>
</dbReference>
<dbReference type="Proteomes" id="UP000029981">
    <property type="component" value="Chromosome 3"/>
</dbReference>
<dbReference type="Gramene" id="KGN59063">
    <property type="protein sequence ID" value="KGN59063"/>
    <property type="gene ID" value="Csa_3G750890"/>
</dbReference>
<dbReference type="PANTHER" id="PTHR32444:SF108">
    <property type="entry name" value="OS02G0527900 PROTEIN"/>
    <property type="match status" value="1"/>
</dbReference>
<dbReference type="AlphaFoldDB" id="A0A0A0LBA0"/>
<gene>
    <name evidence="8" type="ORF">Csa_3G750890</name>
</gene>
<dbReference type="KEGG" id="csv:101202901"/>
<dbReference type="PANTHER" id="PTHR32444">
    <property type="entry name" value="BULB-TYPE LECTIN DOMAIN-CONTAINING PROTEIN"/>
    <property type="match status" value="1"/>
</dbReference>
<sequence>MPGFTTTSAATHSPLLLFLVFITLFHFPIWVSTAATHQELVSGFRASPDTAVQSFQPLLNDPTGNFSLGFLRVQGTQLAVVILHVTSSETIWTANSSVFPDWADRTLLRFDGGLVLSDTDGRVFWSTDTAGDRAVLLNSSNLQIQLRRDPAVVLWQSFDFPADTLVENQNFSSEMVLISSNRLFSARLGADFIGLYAEFNEGKSQIYYRHRALQAKAQVIPGGGPVHLLLNTDGYLGMYQNSSVPVDLQAFNTFQKSANGFLRLRLDSDGNLRGFYWEGSEWVLVFEAISEQCELPSPCGSYGLCEPGSGCSCLDNRTIYTSGQCLPSDSGDFCGVGVAKSEFWVLRRSGVELPFKELMSYRTGFTMDQCESVCETNCSCWGSLYYNATGFCYLVDYPVRTVVAEADGTKTGYFKVRKAQARSKSKVGLEIGLGILGGIFGIVVAILGFASYRQWKRRRGIGRFFEDDDGSVSPGPYKDLGSASFKSIEMGSGFSR</sequence>
<feature type="domain" description="Apple" evidence="7">
    <location>
        <begin position="334"/>
        <end position="418"/>
    </location>
</feature>
<organism evidence="8 9">
    <name type="scientific">Cucumis sativus</name>
    <name type="common">Cucumber</name>
    <dbReference type="NCBI Taxonomy" id="3659"/>
    <lineage>
        <taxon>Eukaryota</taxon>
        <taxon>Viridiplantae</taxon>
        <taxon>Streptophyta</taxon>
        <taxon>Embryophyta</taxon>
        <taxon>Tracheophyta</taxon>
        <taxon>Spermatophyta</taxon>
        <taxon>Magnoliopsida</taxon>
        <taxon>eudicotyledons</taxon>
        <taxon>Gunneridae</taxon>
        <taxon>Pentapetalae</taxon>
        <taxon>rosids</taxon>
        <taxon>fabids</taxon>
        <taxon>Cucurbitales</taxon>
        <taxon>Cucurbitaceae</taxon>
        <taxon>Benincaseae</taxon>
        <taxon>Cucumis</taxon>
    </lineage>
</organism>
<dbReference type="SUPFAM" id="SSF51110">
    <property type="entry name" value="alpha-D-mannose-specific plant lectins"/>
    <property type="match status" value="1"/>
</dbReference>
<evidence type="ECO:0000259" key="7">
    <source>
        <dbReference type="PROSITE" id="PS50948"/>
    </source>
</evidence>
<evidence type="ECO:0000313" key="8">
    <source>
        <dbReference type="EMBL" id="KGN59063.1"/>
    </source>
</evidence>
<evidence type="ECO:0000313" key="9">
    <source>
        <dbReference type="Proteomes" id="UP000029981"/>
    </source>
</evidence>
<dbReference type="GO" id="GO:0048544">
    <property type="term" value="P:recognition of pollen"/>
    <property type="evidence" value="ECO:0007669"/>
    <property type="project" value="InterPro"/>
</dbReference>
<evidence type="ECO:0000256" key="1">
    <source>
        <dbReference type="ARBA" id="ARBA00003061"/>
    </source>
</evidence>
<proteinExistence type="predicted"/>
<evidence type="ECO:0000256" key="4">
    <source>
        <dbReference type="ARBA" id="ARBA00023180"/>
    </source>
</evidence>
<reference evidence="8 9" key="1">
    <citation type="journal article" date="2009" name="Nat. Genet.">
        <title>The genome of the cucumber, Cucumis sativus L.</title>
        <authorList>
            <person name="Huang S."/>
            <person name="Li R."/>
            <person name="Zhang Z."/>
            <person name="Li L."/>
            <person name="Gu X."/>
            <person name="Fan W."/>
            <person name="Lucas W.J."/>
            <person name="Wang X."/>
            <person name="Xie B."/>
            <person name="Ni P."/>
            <person name="Ren Y."/>
            <person name="Zhu H."/>
            <person name="Li J."/>
            <person name="Lin K."/>
            <person name="Jin W."/>
            <person name="Fei Z."/>
            <person name="Li G."/>
            <person name="Staub J."/>
            <person name="Kilian A."/>
            <person name="van der Vossen E.A."/>
            <person name="Wu Y."/>
            <person name="Guo J."/>
            <person name="He J."/>
            <person name="Jia Z."/>
            <person name="Ren Y."/>
            <person name="Tian G."/>
            <person name="Lu Y."/>
            <person name="Ruan J."/>
            <person name="Qian W."/>
            <person name="Wang M."/>
            <person name="Huang Q."/>
            <person name="Li B."/>
            <person name="Xuan Z."/>
            <person name="Cao J."/>
            <person name="Asan"/>
            <person name="Wu Z."/>
            <person name="Zhang J."/>
            <person name="Cai Q."/>
            <person name="Bai Y."/>
            <person name="Zhao B."/>
            <person name="Han Y."/>
            <person name="Li Y."/>
            <person name="Li X."/>
            <person name="Wang S."/>
            <person name="Shi Q."/>
            <person name="Liu S."/>
            <person name="Cho W.K."/>
            <person name="Kim J.Y."/>
            <person name="Xu Y."/>
            <person name="Heller-Uszynska K."/>
            <person name="Miao H."/>
            <person name="Cheng Z."/>
            <person name="Zhang S."/>
            <person name="Wu J."/>
            <person name="Yang Y."/>
            <person name="Kang H."/>
            <person name="Li M."/>
            <person name="Liang H."/>
            <person name="Ren X."/>
            <person name="Shi Z."/>
            <person name="Wen M."/>
            <person name="Jian M."/>
            <person name="Yang H."/>
            <person name="Zhang G."/>
            <person name="Yang Z."/>
            <person name="Chen R."/>
            <person name="Liu S."/>
            <person name="Li J."/>
            <person name="Ma L."/>
            <person name="Liu H."/>
            <person name="Zhou Y."/>
            <person name="Zhao J."/>
            <person name="Fang X."/>
            <person name="Li G."/>
            <person name="Fang L."/>
            <person name="Li Y."/>
            <person name="Liu D."/>
            <person name="Zheng H."/>
            <person name="Zhang Y."/>
            <person name="Qin N."/>
            <person name="Li Z."/>
            <person name="Yang G."/>
            <person name="Yang S."/>
            <person name="Bolund L."/>
            <person name="Kristiansen K."/>
            <person name="Zheng H."/>
            <person name="Li S."/>
            <person name="Zhang X."/>
            <person name="Yang H."/>
            <person name="Wang J."/>
            <person name="Sun R."/>
            <person name="Zhang B."/>
            <person name="Jiang S."/>
            <person name="Wang J."/>
            <person name="Du Y."/>
            <person name="Li S."/>
        </authorList>
    </citation>
    <scope>NUCLEOTIDE SEQUENCE [LARGE SCALE GENOMIC DNA]</scope>
    <source>
        <strain evidence="9">cv. 9930</strain>
    </source>
</reference>
<keyword evidence="3" id="KW-1015">Disulfide bond</keyword>
<keyword evidence="9" id="KW-1185">Reference proteome</keyword>
<dbReference type="PROSITE" id="PS50927">
    <property type="entry name" value="BULB_LECTIN"/>
    <property type="match status" value="1"/>
</dbReference>
<dbReference type="OrthoDB" id="590879at2759"/>
<evidence type="ECO:0000256" key="5">
    <source>
        <dbReference type="SAM" id="Phobius"/>
    </source>
</evidence>
<dbReference type="Pfam" id="PF01453">
    <property type="entry name" value="B_lectin"/>
    <property type="match status" value="1"/>
</dbReference>
<feature type="transmembrane region" description="Helical" evidence="5">
    <location>
        <begin position="431"/>
        <end position="452"/>
    </location>
</feature>
<dbReference type="InterPro" id="IPR001480">
    <property type="entry name" value="Bulb-type_lectin_dom"/>
</dbReference>
<evidence type="ECO:0000256" key="2">
    <source>
        <dbReference type="ARBA" id="ARBA00022729"/>
    </source>
</evidence>
<dbReference type="InterPro" id="IPR003609">
    <property type="entry name" value="Pan_app"/>
</dbReference>
<dbReference type="InterPro" id="IPR036426">
    <property type="entry name" value="Bulb-type_lectin_dom_sf"/>
</dbReference>
<reference evidence="8 9" key="4">
    <citation type="journal article" date="2011" name="BMC Genomics">
        <title>RNA-Seq improves annotation of protein-coding genes in the cucumber genome.</title>
        <authorList>
            <person name="Li Z."/>
            <person name="Zhang Z."/>
            <person name="Yan P."/>
            <person name="Huang S."/>
            <person name="Fei Z."/>
            <person name="Lin K."/>
        </authorList>
    </citation>
    <scope>NUCLEOTIDE SEQUENCE [LARGE SCALE GENOMIC DNA]</scope>
    <source>
        <strain evidence="9">cv. 9930</strain>
    </source>
</reference>
<dbReference type="EMBL" id="CM002924">
    <property type="protein sequence ID" value="KGN59063.1"/>
    <property type="molecule type" value="Genomic_DNA"/>
</dbReference>